<dbReference type="PANTHER" id="PTHR21597:SF0">
    <property type="entry name" value="THO COMPLEX SUBUNIT 2"/>
    <property type="match status" value="1"/>
</dbReference>
<dbReference type="GO" id="GO:0003729">
    <property type="term" value="F:mRNA binding"/>
    <property type="evidence" value="ECO:0007669"/>
    <property type="project" value="TreeGrafter"/>
</dbReference>
<dbReference type="InterPro" id="IPR040007">
    <property type="entry name" value="Tho2"/>
</dbReference>
<dbReference type="Proteomes" id="UP000479000">
    <property type="component" value="Unassembled WGS sequence"/>
</dbReference>
<dbReference type="InterPro" id="IPR032302">
    <property type="entry name" value="THOC2_N"/>
</dbReference>
<feature type="compositionally biased region" description="Basic and acidic residues" evidence="6">
    <location>
        <begin position="1281"/>
        <end position="1297"/>
    </location>
</feature>
<keyword evidence="4" id="KW-0539">Nucleus</keyword>
<name>A0A6H5GA19_9HEMI</name>
<evidence type="ECO:0000256" key="4">
    <source>
        <dbReference type="ARBA" id="ARBA00023242"/>
    </source>
</evidence>
<feature type="region of interest" description="Disordered" evidence="6">
    <location>
        <begin position="1153"/>
        <end position="1172"/>
    </location>
</feature>
<dbReference type="GO" id="GO:0006397">
    <property type="term" value="P:mRNA processing"/>
    <property type="evidence" value="ECO:0007669"/>
    <property type="project" value="InterPro"/>
</dbReference>
<evidence type="ECO:0000259" key="9">
    <source>
        <dbReference type="Pfam" id="PF16134"/>
    </source>
</evidence>
<feature type="compositionally biased region" description="Acidic residues" evidence="6">
    <location>
        <begin position="1259"/>
        <end position="1268"/>
    </location>
</feature>
<evidence type="ECO:0000259" key="7">
    <source>
        <dbReference type="Pfam" id="PF11262"/>
    </source>
</evidence>
<dbReference type="OrthoDB" id="29024at2759"/>
<feature type="domain" description="THO complex subunit 2 N-terminal" evidence="9">
    <location>
        <begin position="11"/>
        <end position="303"/>
    </location>
</feature>
<organism evidence="10 11">
    <name type="scientific">Nesidiocoris tenuis</name>
    <dbReference type="NCBI Taxonomy" id="355587"/>
    <lineage>
        <taxon>Eukaryota</taxon>
        <taxon>Metazoa</taxon>
        <taxon>Ecdysozoa</taxon>
        <taxon>Arthropoda</taxon>
        <taxon>Hexapoda</taxon>
        <taxon>Insecta</taxon>
        <taxon>Pterygota</taxon>
        <taxon>Neoptera</taxon>
        <taxon>Paraneoptera</taxon>
        <taxon>Hemiptera</taxon>
        <taxon>Heteroptera</taxon>
        <taxon>Panheteroptera</taxon>
        <taxon>Cimicomorpha</taxon>
        <taxon>Miridae</taxon>
        <taxon>Dicyphina</taxon>
        <taxon>Nesidiocoris</taxon>
    </lineage>
</organism>
<proteinExistence type="inferred from homology"/>
<dbReference type="GO" id="GO:0000445">
    <property type="term" value="C:THO complex part of transcription export complex"/>
    <property type="evidence" value="ECO:0007669"/>
    <property type="project" value="TreeGrafter"/>
</dbReference>
<evidence type="ECO:0000256" key="3">
    <source>
        <dbReference type="ARBA" id="ARBA00019596"/>
    </source>
</evidence>
<sequence>MPSEVAAVEGDFWNVWESTGRESFLEQVRAAVKTDQFIYTDQTGRRSSVPKMLYKLFHNGVYGCLTPENVVDACVQITELRDDMPSLIMDTVTVIDTEVDPSPERKRLTRILILLVEKWCPELARERLEFETLTEFDPGVKAFRSKFIKVKTRLYYKQNKFNLYREENEGYAKLIMQLNSSDQNSKGSDVILGSIRSLIGCFSLDPTRVIDIILDNFQLRPFETDLFVPLLKKYMTEVNLLSEVLGFRYQTFRINDSTPRALHVITCIMLHYNVLSIDDVYPWLSPDDEEVIKEFEQNVQDETTPKKPLPPPKSKEEFEKHQKLALCEVAVSLGSWRVFELLLQRLPRKYVLDKPQVGIAVCQYINYLIAPVYATYSGFSEKVEGGPLLFETNPIADAQCQSLNDVIDTVFPILYSLGANLRLDLVLLFKLTRICCTALAKTSKSLDSENKVFLSVTRLVELSLLPTLSNVSANCCASEAIWNVIKQYPLQTRYSIYYKWRKYLHDNRVALLKRCEGKANAAYCLKRVSKENVKQIGRQLGKLSHYSPITLFDYVLTMIRMYDNLIGPIVDSLKYMTNLSYDVLGFCIFNSLYNDPKQGQKHDGTAVLPWFQSTSLFCATAFKKYNIDLSGILLYTMEQLRCNRSIELLILKEILHKMTGIEITDDMTQHQIDSLSGGELLRAEAGYFVQQQNFKKTATRLKEALVENSLVAPLGIMLAQQRNFIVFMESKNSHLKFIGKLYDDCHDTLLQYGAFIGGSIMSDTHNSFPPMKDLLVSYRLDLDVAFYLARPVLQSLAKKSVTDSSKKVSKKGLAINMVEPFFEIIEELGPAIESLHPPKSWEDISPKFVATFWCLTLSDISVPSSAYLKEITKQKESESSQGKTTKADSKNHTLADKLSQEMKDQQQYVKAVIEQLKKRKNDWFVTRQQKPAKNEMITQFLLLCVFPRCKLSIVDSLFCAQFIHTLHTIETANFCTLLFYDRLFNDISYSVMSCSENEASRYGRFLCAVLQNIMRWHSSKDIYEQECANTPGFVTKVRVTNELADPNDNVHFQNYRRVCYKWLHKITKSLLSLLESGEYVQIRNGLLVLIKLLPTFPVIGKLAQYIEKRINRVREVEKNTRQDLYTLATSYSGLLMSKSSEWMDESEFHTVPSAAAASSGNASQGDTNHKEDKLDMETESLNSDETTDICLSPPTSNHSSPPSSPQHGHSNTSNSNRDSSPGSRDRSEKPDNHEKTERRYSPDDRKEPSRTHDSNSRPEDEESDEGRDDPETSRGSSTRSSKRERTPRKDRVDDKERRKGTKRRMRSNSGR</sequence>
<dbReference type="InterPro" id="IPR021726">
    <property type="entry name" value="THO_THOC2_N"/>
</dbReference>
<evidence type="ECO:0000259" key="8">
    <source>
        <dbReference type="Pfam" id="PF11732"/>
    </source>
</evidence>
<feature type="compositionally biased region" description="Polar residues" evidence="6">
    <location>
        <begin position="1211"/>
        <end position="1222"/>
    </location>
</feature>
<evidence type="ECO:0000313" key="10">
    <source>
        <dbReference type="EMBL" id="CAA9999452.1"/>
    </source>
</evidence>
<dbReference type="EMBL" id="CADCXU010008817">
    <property type="protein sequence ID" value="CAA9999452.1"/>
    <property type="molecule type" value="Genomic_DNA"/>
</dbReference>
<evidence type="ECO:0000256" key="6">
    <source>
        <dbReference type="SAM" id="MobiDB-lite"/>
    </source>
</evidence>
<dbReference type="Pfam" id="PF11732">
    <property type="entry name" value="Thoc2"/>
    <property type="match status" value="1"/>
</dbReference>
<evidence type="ECO:0000256" key="2">
    <source>
        <dbReference type="ARBA" id="ARBA00007857"/>
    </source>
</evidence>
<keyword evidence="11" id="KW-1185">Reference proteome</keyword>
<feature type="compositionally biased region" description="Low complexity" evidence="6">
    <location>
        <begin position="1153"/>
        <end position="1163"/>
    </location>
</feature>
<reference evidence="10 11" key="1">
    <citation type="submission" date="2020-02" db="EMBL/GenBank/DDBJ databases">
        <authorList>
            <person name="Ferguson B K."/>
        </authorList>
    </citation>
    <scope>NUCLEOTIDE SEQUENCE [LARGE SCALE GENOMIC DNA]</scope>
</reference>
<dbReference type="Pfam" id="PF16134">
    <property type="entry name" value="THOC2_N"/>
    <property type="match status" value="2"/>
</dbReference>
<feature type="region of interest" description="Disordered" evidence="6">
    <location>
        <begin position="1178"/>
        <end position="1311"/>
    </location>
</feature>
<dbReference type="InterPro" id="IPR021418">
    <property type="entry name" value="THO_THOC2_C"/>
</dbReference>
<dbReference type="PANTHER" id="PTHR21597">
    <property type="entry name" value="THO2 PROTEIN"/>
    <property type="match status" value="1"/>
</dbReference>
<comment type="subunit">
    <text evidence="5">Component of the THO subcomplex, which is composed of THOC1, THOC2, THOC3, THOC5, THOC6 and THOC7. The THO subcomplex interacts with DDX39B to form the THO-DDX39B complex which multimerizes into a 28-subunit tetrameric assembly. Component of the transcription/export (TREX) complex at least composed of ALYREF/THOC4, DDX39B, SARNP/CIP29, CHTOP and the THO subcomplex; in the complex interacts with THOC1, THOC3, THOC5, THOC7 and DDX39B. TREX seems to have a dynamic structure involving ATP-dependent remodeling. Interacts with POLDIP3 and ZC3H11A.</text>
</comment>
<comment type="similarity">
    <text evidence="2">Belongs to the THOC2 family.</text>
</comment>
<accession>A0A6H5GA19</accession>
<protein>
    <recommendedName>
        <fullName evidence="3">THO complex subunit 2</fullName>
    </recommendedName>
</protein>
<gene>
    <name evidence="10" type="ORF">NTEN_LOCUS5735</name>
</gene>
<feature type="compositionally biased region" description="Low complexity" evidence="6">
    <location>
        <begin position="1192"/>
        <end position="1210"/>
    </location>
</feature>
<feature type="domain" description="THO complex subunit 2 N-terminal" evidence="9">
    <location>
        <begin position="399"/>
        <end position="538"/>
    </location>
</feature>
<feature type="domain" description="THO complex subunitTHOC2 C-terminal" evidence="7">
    <location>
        <begin position="841"/>
        <end position="1135"/>
    </location>
</feature>
<evidence type="ECO:0000313" key="11">
    <source>
        <dbReference type="Proteomes" id="UP000479000"/>
    </source>
</evidence>
<comment type="subcellular location">
    <subcellularLocation>
        <location evidence="1">Nucleus</location>
    </subcellularLocation>
</comment>
<feature type="compositionally biased region" description="Basic and acidic residues" evidence="6">
    <location>
        <begin position="1223"/>
        <end position="1258"/>
    </location>
</feature>
<evidence type="ECO:0000256" key="1">
    <source>
        <dbReference type="ARBA" id="ARBA00004123"/>
    </source>
</evidence>
<feature type="domain" description="THO complex subunitTHOC2 N-terminal" evidence="8">
    <location>
        <begin position="540"/>
        <end position="613"/>
    </location>
</feature>
<feature type="compositionally biased region" description="Basic residues" evidence="6">
    <location>
        <begin position="1298"/>
        <end position="1311"/>
    </location>
</feature>
<evidence type="ECO:0000256" key="5">
    <source>
        <dbReference type="ARBA" id="ARBA00047033"/>
    </source>
</evidence>
<dbReference type="GO" id="GO:0006406">
    <property type="term" value="P:mRNA export from nucleus"/>
    <property type="evidence" value="ECO:0007669"/>
    <property type="project" value="InterPro"/>
</dbReference>
<dbReference type="Pfam" id="PF11262">
    <property type="entry name" value="Tho2"/>
    <property type="match status" value="1"/>
</dbReference>